<evidence type="ECO:0000313" key="2">
    <source>
        <dbReference type="EMBL" id="MDQ0316358.1"/>
    </source>
</evidence>
<feature type="transmembrane region" description="Helical" evidence="1">
    <location>
        <begin position="56"/>
        <end position="77"/>
    </location>
</feature>
<dbReference type="Proteomes" id="UP001229244">
    <property type="component" value="Unassembled WGS sequence"/>
</dbReference>
<dbReference type="Pfam" id="PF06055">
    <property type="entry name" value="ExoD"/>
    <property type="match status" value="1"/>
</dbReference>
<protein>
    <recommendedName>
        <fullName evidence="4">Exopolysaccharide biosynthesis protein</fullName>
    </recommendedName>
</protein>
<evidence type="ECO:0000313" key="3">
    <source>
        <dbReference type="Proteomes" id="UP001229244"/>
    </source>
</evidence>
<keyword evidence="1" id="KW-0472">Membrane</keyword>
<gene>
    <name evidence="2" type="ORF">J2S73_002815</name>
</gene>
<comment type="caution">
    <text evidence="2">The sequence shown here is derived from an EMBL/GenBank/DDBJ whole genome shotgun (WGS) entry which is preliminary data.</text>
</comment>
<evidence type="ECO:0008006" key="4">
    <source>
        <dbReference type="Google" id="ProtNLM"/>
    </source>
</evidence>
<keyword evidence="1" id="KW-1133">Transmembrane helix</keyword>
<dbReference type="PANTHER" id="PTHR41795">
    <property type="entry name" value="EXOPOLYSACCHARIDE SYNTHESIS PROTEIN"/>
    <property type="match status" value="1"/>
</dbReference>
<dbReference type="RefSeq" id="WP_306886182.1">
    <property type="nucleotide sequence ID" value="NZ_JAUSUL010000002.1"/>
</dbReference>
<keyword evidence="3" id="KW-1185">Reference proteome</keyword>
<dbReference type="EMBL" id="JAUSUL010000002">
    <property type="protein sequence ID" value="MDQ0316358.1"/>
    <property type="molecule type" value="Genomic_DNA"/>
</dbReference>
<dbReference type="InterPro" id="IPR010331">
    <property type="entry name" value="ExoD"/>
</dbReference>
<name>A0AAE3VQL6_9HYPH</name>
<proteinExistence type="predicted"/>
<dbReference type="PIRSF" id="PIRSF033239">
    <property type="entry name" value="ExoD"/>
    <property type="match status" value="1"/>
</dbReference>
<dbReference type="AlphaFoldDB" id="A0AAE3VQL6"/>
<sequence>MSENPTGLGDLLDRIEAKSDTSHRITVGEMADAIGARTFAPFIIVPAMIEISPIGGIPTVPTILAMIVMLFSLQMAIGKKHLWIPARLERTRLPARRVSAGVRKLRPVARFLDRWVGYRFPALTNGRMSRIAAIACILLACLVPPLEVVPFATTVPMAAIAILGLALLVRDGLLLGIGLTVSLGAVAVAVSVAGRIFF</sequence>
<dbReference type="PANTHER" id="PTHR41795:SF1">
    <property type="entry name" value="EXOPOLYSACCHARIDE SYNTHESIS PROTEIN"/>
    <property type="match status" value="1"/>
</dbReference>
<keyword evidence="1" id="KW-0812">Transmembrane</keyword>
<reference evidence="2" key="1">
    <citation type="submission" date="2023-07" db="EMBL/GenBank/DDBJ databases">
        <title>Genomic Encyclopedia of Type Strains, Phase IV (KMG-IV): sequencing the most valuable type-strain genomes for metagenomic binning, comparative biology and taxonomic classification.</title>
        <authorList>
            <person name="Goeker M."/>
        </authorList>
    </citation>
    <scope>NUCLEOTIDE SEQUENCE</scope>
    <source>
        <strain evidence="2">DSM 21202</strain>
    </source>
</reference>
<organism evidence="2 3">
    <name type="scientific">Amorphus orientalis</name>
    <dbReference type="NCBI Taxonomy" id="649198"/>
    <lineage>
        <taxon>Bacteria</taxon>
        <taxon>Pseudomonadati</taxon>
        <taxon>Pseudomonadota</taxon>
        <taxon>Alphaproteobacteria</taxon>
        <taxon>Hyphomicrobiales</taxon>
        <taxon>Amorphaceae</taxon>
        <taxon>Amorphus</taxon>
    </lineage>
</organism>
<evidence type="ECO:0000256" key="1">
    <source>
        <dbReference type="SAM" id="Phobius"/>
    </source>
</evidence>
<feature type="transmembrane region" description="Helical" evidence="1">
    <location>
        <begin position="176"/>
        <end position="197"/>
    </location>
</feature>
<accession>A0AAE3VQL6</accession>